<reference evidence="1" key="2">
    <citation type="submission" date="2020-09" db="EMBL/GenBank/DDBJ databases">
        <authorList>
            <person name="Sun Q."/>
            <person name="Kim S."/>
        </authorList>
    </citation>
    <scope>NUCLEOTIDE SEQUENCE</scope>
    <source>
        <strain evidence="1">KCTC 23224</strain>
    </source>
</reference>
<dbReference type="RefSeq" id="WP_189586718.1">
    <property type="nucleotide sequence ID" value="NZ_BMYF01000039.1"/>
</dbReference>
<reference evidence="1" key="1">
    <citation type="journal article" date="2014" name="Int. J. Syst. Evol. Microbiol.">
        <title>Complete genome sequence of Corynebacterium casei LMG S-19264T (=DSM 44701T), isolated from a smear-ripened cheese.</title>
        <authorList>
            <consortium name="US DOE Joint Genome Institute (JGI-PGF)"/>
            <person name="Walter F."/>
            <person name="Albersmeier A."/>
            <person name="Kalinowski J."/>
            <person name="Ruckert C."/>
        </authorList>
    </citation>
    <scope>NUCLEOTIDE SEQUENCE</scope>
    <source>
        <strain evidence="1">KCTC 23224</strain>
    </source>
</reference>
<comment type="caution">
    <text evidence="1">The sequence shown here is derived from an EMBL/GenBank/DDBJ whole genome shotgun (WGS) entry which is preliminary data.</text>
</comment>
<proteinExistence type="predicted"/>
<dbReference type="EMBL" id="BMYF01000039">
    <property type="protein sequence ID" value="GHB53718.1"/>
    <property type="molecule type" value="Genomic_DNA"/>
</dbReference>
<accession>A0A8J3G875</accession>
<evidence type="ECO:0000313" key="1">
    <source>
        <dbReference type="EMBL" id="GHB53718.1"/>
    </source>
</evidence>
<name>A0A8J3G875_9BACT</name>
<keyword evidence="2" id="KW-1185">Reference proteome</keyword>
<dbReference type="Proteomes" id="UP000642809">
    <property type="component" value="Unassembled WGS sequence"/>
</dbReference>
<dbReference type="AlphaFoldDB" id="A0A8J3G875"/>
<protein>
    <submittedName>
        <fullName evidence="1">Uncharacterized protein</fullName>
    </submittedName>
</protein>
<sequence>MGKRLLSTDYQEIVVRSFVLPKSDWYNYYLNLIELNYNYNRDIVEKIEQFINQWIDLYKSKVYGGIVPLKNKQGEIEYFDINQIFEVDEKGNKTPIDIEKTNYPFQIKIDGLIQSISMNRDFFDEQLRNLDIIKSAISLKNNLINFENTLPESLKKHLIKEPIPEGFDYYDLKNRVELIIQIPDLLKEYKKTLQNIIEKSSQKEPRKYTIEQHSLAYIFDCNSIGESIPYGSKKELEKIGKNRNIGKYAPNTFYKAINKIFNESKDLNVEKNLVEIAGEYWKAVLFELTKHPEELKKYLQSKQL</sequence>
<evidence type="ECO:0000313" key="2">
    <source>
        <dbReference type="Proteomes" id="UP000642809"/>
    </source>
</evidence>
<gene>
    <name evidence="1" type="ORF">GCM10008106_37610</name>
</gene>
<organism evidence="1 2">
    <name type="scientific">Mongoliitalea lutea</name>
    <dbReference type="NCBI Taxonomy" id="849756"/>
    <lineage>
        <taxon>Bacteria</taxon>
        <taxon>Pseudomonadati</taxon>
        <taxon>Bacteroidota</taxon>
        <taxon>Cytophagia</taxon>
        <taxon>Cytophagales</taxon>
        <taxon>Cyclobacteriaceae</taxon>
        <taxon>Mongoliitalea</taxon>
    </lineage>
</organism>